<comment type="similarity">
    <text evidence="4 11">Belongs to the class-III pyridoxal-phosphate-dependent aminotransferase family.</text>
</comment>
<evidence type="ECO:0000256" key="4">
    <source>
        <dbReference type="ARBA" id="ARBA00008954"/>
    </source>
</evidence>
<name>A0ABT8HJY4_MYCAO</name>
<dbReference type="Gene3D" id="3.40.640.10">
    <property type="entry name" value="Type I PLP-dependent aspartate aminotransferase-like (Major domain)"/>
    <property type="match status" value="1"/>
</dbReference>
<comment type="cofactor">
    <cofactor evidence="1 12">
        <name>pyridoxal 5'-phosphate</name>
        <dbReference type="ChEBI" id="CHEBI:597326"/>
    </cofactor>
</comment>
<protein>
    <recommendedName>
        <fullName evidence="6 12">Diaminobutyrate--2-oxoglutarate transaminase</fullName>
        <ecNumber evidence="5 12">2.6.1.76</ecNumber>
    </recommendedName>
    <alternativeName>
        <fullName evidence="12">DABA aminotransferase</fullName>
    </alternativeName>
</protein>
<dbReference type="InterPro" id="IPR049704">
    <property type="entry name" value="Aminotrans_3_PPA_site"/>
</dbReference>
<dbReference type="EMBL" id="JAUHTC010000086">
    <property type="protein sequence ID" value="MDN4521069.1"/>
    <property type="molecule type" value="Genomic_DNA"/>
</dbReference>
<reference evidence="13" key="1">
    <citation type="submission" date="2023-07" db="EMBL/GenBank/DDBJ databases">
        <title>Degradation of tert-butanol by M. austroafricanum TBA100.</title>
        <authorList>
            <person name="Helbich S."/>
            <person name="Vainshtein Y."/>
        </authorList>
    </citation>
    <scope>NUCLEOTIDE SEQUENCE</scope>
    <source>
        <strain evidence="13">TBA100</strain>
    </source>
</reference>
<evidence type="ECO:0000313" key="13">
    <source>
        <dbReference type="EMBL" id="MDN4521069.1"/>
    </source>
</evidence>
<accession>A0ABT8HJY4</accession>
<dbReference type="InterPro" id="IPR015424">
    <property type="entry name" value="PyrdxlP-dep_Trfase"/>
</dbReference>
<dbReference type="InterPro" id="IPR012773">
    <property type="entry name" value="Ectoine_EctB"/>
</dbReference>
<organism evidence="13 14">
    <name type="scientific">Mycolicibacterium austroafricanum</name>
    <name type="common">Mycobacterium austroafricanum</name>
    <dbReference type="NCBI Taxonomy" id="39687"/>
    <lineage>
        <taxon>Bacteria</taxon>
        <taxon>Bacillati</taxon>
        <taxon>Actinomycetota</taxon>
        <taxon>Actinomycetes</taxon>
        <taxon>Mycobacteriales</taxon>
        <taxon>Mycobacteriaceae</taxon>
        <taxon>Mycolicibacterium</taxon>
    </lineage>
</organism>
<dbReference type="InterPro" id="IPR004637">
    <property type="entry name" value="Dat"/>
</dbReference>
<dbReference type="EC" id="2.6.1.76" evidence="5 12"/>
<comment type="caution">
    <text evidence="13">The sequence shown here is derived from an EMBL/GenBank/DDBJ whole genome shotgun (WGS) entry which is preliminary data.</text>
</comment>
<evidence type="ECO:0000256" key="5">
    <source>
        <dbReference type="ARBA" id="ARBA00013155"/>
    </source>
</evidence>
<keyword evidence="7 12" id="KW-0032">Aminotransferase</keyword>
<dbReference type="PANTHER" id="PTHR43552">
    <property type="entry name" value="DIAMINOBUTYRATE--2-OXOGLUTARATE AMINOTRANSFERASE"/>
    <property type="match status" value="1"/>
</dbReference>
<evidence type="ECO:0000256" key="8">
    <source>
        <dbReference type="ARBA" id="ARBA00022679"/>
    </source>
</evidence>
<dbReference type="SUPFAM" id="SSF53383">
    <property type="entry name" value="PLP-dependent transferases"/>
    <property type="match status" value="1"/>
</dbReference>
<dbReference type="InterPro" id="IPR005814">
    <property type="entry name" value="Aminotrans_3"/>
</dbReference>
<evidence type="ECO:0000256" key="11">
    <source>
        <dbReference type="RuleBase" id="RU003560"/>
    </source>
</evidence>
<comment type="catalytic activity">
    <reaction evidence="10 12">
        <text>L-2,4-diaminobutanoate + 2-oxoglutarate = L-aspartate 4-semialdehyde + L-glutamate</text>
        <dbReference type="Rhea" id="RHEA:11160"/>
        <dbReference type="ChEBI" id="CHEBI:16810"/>
        <dbReference type="ChEBI" id="CHEBI:29985"/>
        <dbReference type="ChEBI" id="CHEBI:58761"/>
        <dbReference type="ChEBI" id="CHEBI:537519"/>
        <dbReference type="EC" id="2.6.1.76"/>
    </reaction>
</comment>
<dbReference type="InterPro" id="IPR015421">
    <property type="entry name" value="PyrdxlP-dep_Trfase_major"/>
</dbReference>
<evidence type="ECO:0000313" key="14">
    <source>
        <dbReference type="Proteomes" id="UP001172687"/>
    </source>
</evidence>
<dbReference type="GO" id="GO:0045303">
    <property type="term" value="F:diaminobutyrate-2-oxoglutarate transaminase activity"/>
    <property type="evidence" value="ECO:0007669"/>
    <property type="project" value="UniProtKB-EC"/>
</dbReference>
<dbReference type="NCBIfam" id="TIGR02407">
    <property type="entry name" value="ectoine_ectB"/>
    <property type="match status" value="1"/>
</dbReference>
<dbReference type="PROSITE" id="PS00600">
    <property type="entry name" value="AA_TRANSFER_CLASS_3"/>
    <property type="match status" value="1"/>
</dbReference>
<dbReference type="Proteomes" id="UP001172687">
    <property type="component" value="Unassembled WGS sequence"/>
</dbReference>
<keyword evidence="14" id="KW-1185">Reference proteome</keyword>
<evidence type="ECO:0000256" key="2">
    <source>
        <dbReference type="ARBA" id="ARBA00002189"/>
    </source>
</evidence>
<evidence type="ECO:0000256" key="1">
    <source>
        <dbReference type="ARBA" id="ARBA00001933"/>
    </source>
</evidence>
<dbReference type="CDD" id="cd00610">
    <property type="entry name" value="OAT_like"/>
    <property type="match status" value="1"/>
</dbReference>
<proteinExistence type="inferred from homology"/>
<dbReference type="Pfam" id="PF00202">
    <property type="entry name" value="Aminotran_3"/>
    <property type="match status" value="1"/>
</dbReference>
<dbReference type="InterPro" id="IPR015422">
    <property type="entry name" value="PyrdxlP-dep_Trfase_small"/>
</dbReference>
<evidence type="ECO:0000256" key="12">
    <source>
        <dbReference type="RuleBase" id="RU365034"/>
    </source>
</evidence>
<dbReference type="NCBIfam" id="NF006733">
    <property type="entry name" value="PRK09264.1"/>
    <property type="match status" value="1"/>
</dbReference>
<dbReference type="NCBIfam" id="TIGR00709">
    <property type="entry name" value="dat"/>
    <property type="match status" value="1"/>
</dbReference>
<evidence type="ECO:0000256" key="7">
    <source>
        <dbReference type="ARBA" id="ARBA00022576"/>
    </source>
</evidence>
<comment type="function">
    <text evidence="2 12">Catalyzes reversively the conversion of L-aspartate beta-semialdehyde (ASA) to L-2,4-diaminobutyrate (DABA) by transamination with L-glutamate.</text>
</comment>
<sequence>MSTPATIVRPGEPDLPAVYSSVESEVRSYCRNWPATMAHAQGSWVTDVSGRRYLDFFAGAGALNYGHNNPILKQPLLDYLSSDMIVHSLDMATEAKTRFLETFERLILRPRGLDYKVQFPGPTGANTVEAALKLARKVTGRESIISFTNAFHGMTLGALSVTGNSMKRAGAGIPLVHATPMPYDNYFGGVTEDFHWFERVLDDSGSGLNRPAAVIVETVQGEGGLNVARVEWLRGLAELCQRREILLIVDDVQMGCGRTGPFFSFEEAGIVPDIVTLSKSISGYGLPMALTLFRRQLDVWTPGEHNGTFRGHNPAFVTAAKALETYWETETFVEDTLAKGRRVRERLVGIAGNHPGVTARGRGMAQGLKFEDAAVAGAAAGAAFERGLLVETSGPADEVIKLLPPLTTSEEDLDSGIDILAEAIAVTVA</sequence>
<comment type="pathway">
    <text evidence="3 12">Amine and polyamine biosynthesis; ectoine biosynthesis; L-ectoine from L-aspartate 4-semialdehyde: step 1/3.</text>
</comment>
<dbReference type="Gene3D" id="3.90.1150.10">
    <property type="entry name" value="Aspartate Aminotransferase, domain 1"/>
    <property type="match status" value="1"/>
</dbReference>
<evidence type="ECO:0000256" key="9">
    <source>
        <dbReference type="ARBA" id="ARBA00022898"/>
    </source>
</evidence>
<dbReference type="RefSeq" id="WP_011782414.1">
    <property type="nucleotide sequence ID" value="NZ_CP070380.1"/>
</dbReference>
<keyword evidence="9 11" id="KW-0663">Pyridoxal phosphate</keyword>
<evidence type="ECO:0000256" key="3">
    <source>
        <dbReference type="ARBA" id="ARBA00004946"/>
    </source>
</evidence>
<keyword evidence="8 12" id="KW-0808">Transferase</keyword>
<dbReference type="PANTHER" id="PTHR43552:SF2">
    <property type="entry name" value="DIAMINOBUTYRATE--2-OXOGLUTARATE TRANSAMINASE"/>
    <property type="match status" value="1"/>
</dbReference>
<evidence type="ECO:0000256" key="6">
    <source>
        <dbReference type="ARBA" id="ARBA00014798"/>
    </source>
</evidence>
<dbReference type="PIRSF" id="PIRSF000521">
    <property type="entry name" value="Transaminase_4ab_Lys_Orn"/>
    <property type="match status" value="1"/>
</dbReference>
<gene>
    <name evidence="13" type="primary">ectB</name>
    <name evidence="13" type="ORF">QYF68_25070</name>
</gene>
<evidence type="ECO:0000256" key="10">
    <source>
        <dbReference type="ARBA" id="ARBA00049111"/>
    </source>
</evidence>